<feature type="region of interest" description="Disordered" evidence="1">
    <location>
        <begin position="162"/>
        <end position="253"/>
    </location>
</feature>
<feature type="compositionally biased region" description="Polar residues" evidence="1">
    <location>
        <begin position="47"/>
        <end position="62"/>
    </location>
</feature>
<dbReference type="AlphaFoldDB" id="A0A9Q8VE65"/>
<feature type="region of interest" description="Disordered" evidence="1">
    <location>
        <begin position="19"/>
        <end position="93"/>
    </location>
</feature>
<evidence type="ECO:0000313" key="2">
    <source>
        <dbReference type="EMBL" id="UNI21497.1"/>
    </source>
</evidence>
<evidence type="ECO:0000256" key="1">
    <source>
        <dbReference type="SAM" id="MobiDB-lite"/>
    </source>
</evidence>
<dbReference type="OrthoDB" id="4927564at2759"/>
<dbReference type="RefSeq" id="XP_047844978.1">
    <property type="nucleotide sequence ID" value="XM_047988979.1"/>
</dbReference>
<feature type="region of interest" description="Disordered" evidence="1">
    <location>
        <begin position="326"/>
        <end position="358"/>
    </location>
</feature>
<accession>A0A9Q8VE65</accession>
<name>A0A9Q8VE65_9HYPO</name>
<organism evidence="2 3">
    <name type="scientific">Purpureocillium takamizusanense</name>
    <dbReference type="NCBI Taxonomy" id="2060973"/>
    <lineage>
        <taxon>Eukaryota</taxon>
        <taxon>Fungi</taxon>
        <taxon>Dikarya</taxon>
        <taxon>Ascomycota</taxon>
        <taxon>Pezizomycotina</taxon>
        <taxon>Sordariomycetes</taxon>
        <taxon>Hypocreomycetidae</taxon>
        <taxon>Hypocreales</taxon>
        <taxon>Ophiocordycipitaceae</taxon>
        <taxon>Purpureocillium</taxon>
    </lineage>
</organism>
<sequence>MSGSGYNDPEKLAAALELARSFKSGGDTKHRRGNQTGRAAASRRAPQPTQQKSAAHISQPSNICGPPPPSQRQYAGLGRFGEQSANYGESPVLGSSAADFLRRVDDEDPAKSANRLPAIERGPAGKNSGPPLNQMSMPTCRFEEQKPEDALPGSVLDTFFFLVNGGQLPNEEQQHQAEPTEDSTEKSAPVDQSTAAMEDLTMTSPASTVRTAPAKKVTLEKVSANEPGDSPKEVGRPDSSTTARADTKLSPQAASFIPKRTLYSGINSQAHTAVASTAEQNLEWNTQSFANNGMGQNPIPPLSFNIPAPSANPFLPTTVHSCEPQVQAQHVEAAGSPPTRSAKTKGPRNGLQSSKWAA</sequence>
<proteinExistence type="predicted"/>
<dbReference type="GeneID" id="72069431"/>
<dbReference type="KEGG" id="ptkz:JDV02_007483"/>
<dbReference type="Proteomes" id="UP000829364">
    <property type="component" value="Chromosome 7"/>
</dbReference>
<evidence type="ECO:0000313" key="3">
    <source>
        <dbReference type="Proteomes" id="UP000829364"/>
    </source>
</evidence>
<feature type="compositionally biased region" description="Polar residues" evidence="1">
    <location>
        <begin position="190"/>
        <end position="210"/>
    </location>
</feature>
<feature type="compositionally biased region" description="Polar residues" evidence="1">
    <location>
        <begin position="238"/>
        <end position="253"/>
    </location>
</feature>
<dbReference type="EMBL" id="CP086360">
    <property type="protein sequence ID" value="UNI21497.1"/>
    <property type="molecule type" value="Genomic_DNA"/>
</dbReference>
<protein>
    <submittedName>
        <fullName evidence="2">Uncharacterized protein</fullName>
    </submittedName>
</protein>
<keyword evidence="3" id="KW-1185">Reference proteome</keyword>
<feature type="region of interest" description="Disordered" evidence="1">
    <location>
        <begin position="107"/>
        <end position="149"/>
    </location>
</feature>
<reference evidence="2" key="1">
    <citation type="submission" date="2021-11" db="EMBL/GenBank/DDBJ databases">
        <title>Purpureocillium_takamizusanense_genome.</title>
        <authorList>
            <person name="Nguyen N.-H."/>
        </authorList>
    </citation>
    <scope>NUCLEOTIDE SEQUENCE</scope>
    <source>
        <strain evidence="2">PT3</strain>
    </source>
</reference>
<gene>
    <name evidence="2" type="ORF">JDV02_007483</name>
</gene>